<keyword evidence="2" id="KW-1185">Reference proteome</keyword>
<dbReference type="EMBL" id="BAAAPE010000025">
    <property type="protein sequence ID" value="GAA2101189.1"/>
    <property type="molecule type" value="Genomic_DNA"/>
</dbReference>
<evidence type="ECO:0000313" key="2">
    <source>
        <dbReference type="Proteomes" id="UP001500016"/>
    </source>
</evidence>
<proteinExistence type="predicted"/>
<evidence type="ECO:0000313" key="1">
    <source>
        <dbReference type="EMBL" id="GAA2101189.1"/>
    </source>
</evidence>
<accession>A0ABP5IL77</accession>
<sequence>MWAEPGLGLVSLVSPAGAETAEVAGRVSRSNWEVSRAPEASRRRWDLDAAAMELCMGHI</sequence>
<dbReference type="Proteomes" id="UP001500016">
    <property type="component" value="Unassembled WGS sequence"/>
</dbReference>
<name>A0ABP5IL77_9ACTN</name>
<organism evidence="1 2">
    <name type="scientific">Streptomyces albiaxialis</name>
    <dbReference type="NCBI Taxonomy" id="329523"/>
    <lineage>
        <taxon>Bacteria</taxon>
        <taxon>Bacillati</taxon>
        <taxon>Actinomycetota</taxon>
        <taxon>Actinomycetes</taxon>
        <taxon>Kitasatosporales</taxon>
        <taxon>Streptomycetaceae</taxon>
        <taxon>Streptomyces</taxon>
    </lineage>
</organism>
<reference evidence="2" key="1">
    <citation type="journal article" date="2019" name="Int. J. Syst. Evol. Microbiol.">
        <title>The Global Catalogue of Microorganisms (GCM) 10K type strain sequencing project: providing services to taxonomists for standard genome sequencing and annotation.</title>
        <authorList>
            <consortium name="The Broad Institute Genomics Platform"/>
            <consortium name="The Broad Institute Genome Sequencing Center for Infectious Disease"/>
            <person name="Wu L."/>
            <person name="Ma J."/>
        </authorList>
    </citation>
    <scope>NUCLEOTIDE SEQUENCE [LARGE SCALE GENOMIC DNA]</scope>
    <source>
        <strain evidence="2">JCM 15478</strain>
    </source>
</reference>
<comment type="caution">
    <text evidence="1">The sequence shown here is derived from an EMBL/GenBank/DDBJ whole genome shotgun (WGS) entry which is preliminary data.</text>
</comment>
<protein>
    <submittedName>
        <fullName evidence="1">Uncharacterized protein</fullName>
    </submittedName>
</protein>
<gene>
    <name evidence="1" type="ORF">GCM10009801_74240</name>
</gene>